<organism evidence="4 5">
    <name type="scientific">Dactylosporangium maewongense</name>
    <dbReference type="NCBI Taxonomy" id="634393"/>
    <lineage>
        <taxon>Bacteria</taxon>
        <taxon>Bacillati</taxon>
        <taxon>Actinomycetota</taxon>
        <taxon>Actinomycetes</taxon>
        <taxon>Micromonosporales</taxon>
        <taxon>Micromonosporaceae</taxon>
        <taxon>Dactylosporangium</taxon>
    </lineage>
</organism>
<evidence type="ECO:0000313" key="4">
    <source>
        <dbReference type="EMBL" id="GAA1573712.1"/>
    </source>
</evidence>
<gene>
    <name evidence="4" type="ORF">GCM10009827_114520</name>
</gene>
<comment type="similarity">
    <text evidence="1">Belongs to the peptidase S8 family.</text>
</comment>
<name>A0ABN2DDN7_9ACTN</name>
<feature type="region of interest" description="Disordered" evidence="2">
    <location>
        <begin position="34"/>
        <end position="62"/>
    </location>
</feature>
<accession>A0ABN2DDN7</accession>
<dbReference type="InterPro" id="IPR036852">
    <property type="entry name" value="Peptidase_S8/S53_dom_sf"/>
</dbReference>
<reference evidence="4 5" key="1">
    <citation type="journal article" date="2019" name="Int. J. Syst. Evol. Microbiol.">
        <title>The Global Catalogue of Microorganisms (GCM) 10K type strain sequencing project: providing services to taxonomists for standard genome sequencing and annotation.</title>
        <authorList>
            <consortium name="The Broad Institute Genomics Platform"/>
            <consortium name="The Broad Institute Genome Sequencing Center for Infectious Disease"/>
            <person name="Wu L."/>
            <person name="Ma J."/>
        </authorList>
    </citation>
    <scope>NUCLEOTIDE SEQUENCE [LARGE SCALE GENOMIC DNA]</scope>
    <source>
        <strain evidence="4 5">JCM 15933</strain>
    </source>
</reference>
<evidence type="ECO:0000256" key="1">
    <source>
        <dbReference type="PROSITE-ProRule" id="PRU01240"/>
    </source>
</evidence>
<dbReference type="InterPro" id="IPR000209">
    <property type="entry name" value="Peptidase_S8/S53_dom"/>
</dbReference>
<dbReference type="Pfam" id="PF00082">
    <property type="entry name" value="Peptidase_S8"/>
    <property type="match status" value="1"/>
</dbReference>
<evidence type="ECO:0000313" key="5">
    <source>
        <dbReference type="Proteomes" id="UP001501470"/>
    </source>
</evidence>
<dbReference type="Proteomes" id="UP001501470">
    <property type="component" value="Unassembled WGS sequence"/>
</dbReference>
<dbReference type="SUPFAM" id="SSF52743">
    <property type="entry name" value="Subtilisin-like"/>
    <property type="match status" value="1"/>
</dbReference>
<evidence type="ECO:0000259" key="3">
    <source>
        <dbReference type="Pfam" id="PF00082"/>
    </source>
</evidence>
<dbReference type="PROSITE" id="PS51892">
    <property type="entry name" value="SUBTILASE"/>
    <property type="match status" value="1"/>
</dbReference>
<comment type="caution">
    <text evidence="4">The sequence shown here is derived from an EMBL/GenBank/DDBJ whole genome shotgun (WGS) entry which is preliminary data.</text>
</comment>
<comment type="caution">
    <text evidence="1">Lacks conserved residue(s) required for the propagation of feature annotation.</text>
</comment>
<proteinExistence type="inferred from homology"/>
<evidence type="ECO:0000256" key="2">
    <source>
        <dbReference type="SAM" id="MobiDB-lite"/>
    </source>
</evidence>
<sequence>MAVLDSGAAANQPDLVGKVVPGLDIVTNKGDATYDPNGHGTGMAAIIAGHGHGPGGRRRPST</sequence>
<feature type="domain" description="Peptidase S8/S53" evidence="3">
    <location>
        <begin position="2"/>
        <end position="52"/>
    </location>
</feature>
<dbReference type="Gene3D" id="3.40.50.200">
    <property type="entry name" value="Peptidase S8/S53 domain"/>
    <property type="match status" value="1"/>
</dbReference>
<keyword evidence="5" id="KW-1185">Reference proteome</keyword>
<dbReference type="EMBL" id="BAAAQD010000051">
    <property type="protein sequence ID" value="GAA1573712.1"/>
    <property type="molecule type" value="Genomic_DNA"/>
</dbReference>
<protein>
    <recommendedName>
        <fullName evidence="3">Peptidase S8/S53 domain-containing protein</fullName>
    </recommendedName>
</protein>